<dbReference type="Pfam" id="PF13649">
    <property type="entry name" value="Methyltransf_25"/>
    <property type="match status" value="1"/>
</dbReference>
<dbReference type="PANTHER" id="PTHR43591:SF24">
    <property type="entry name" value="2-METHOXY-6-POLYPRENYL-1,4-BENZOQUINOL METHYLASE, MITOCHONDRIAL"/>
    <property type="match status" value="1"/>
</dbReference>
<organism evidence="3 4">
    <name type="scientific">Glomus cerebriforme</name>
    <dbReference type="NCBI Taxonomy" id="658196"/>
    <lineage>
        <taxon>Eukaryota</taxon>
        <taxon>Fungi</taxon>
        <taxon>Fungi incertae sedis</taxon>
        <taxon>Mucoromycota</taxon>
        <taxon>Glomeromycotina</taxon>
        <taxon>Glomeromycetes</taxon>
        <taxon>Glomerales</taxon>
        <taxon>Glomeraceae</taxon>
        <taxon>Glomus</taxon>
    </lineage>
</organism>
<sequence length="309" mass="35926">MGNCLSFSFNKRMTVEDTSMLPIESEVQRQQLLNFYISNLWESNFSSPIDNELKKGGKLILDVGCGSGSWLLEVARMYPNNQYFGVDIAPLFPTNGLPENVHFVMGNILNGLPFLCETFDFVHQRFLVRNFNTRNWQMAIKELTRVAKPGAQIELMEMDLITYNQGPTTKKLFEAFLAAMHSRGISPTIKAILKRTLISNKSLENIDMNSMNGLLRQWDGIEFFENGIEIFKLMKRINSEFMSVPSSEYDEMLETYHREIFENETYVKTYRFMAQKKNTKRIKNPKSSNFLQKHKSHRRSTQSIQSFFL</sequence>
<dbReference type="CDD" id="cd02440">
    <property type="entry name" value="AdoMet_MTases"/>
    <property type="match status" value="1"/>
</dbReference>
<dbReference type="Proteomes" id="UP000265703">
    <property type="component" value="Unassembled WGS sequence"/>
</dbReference>
<dbReference type="OrthoDB" id="2013972at2759"/>
<keyword evidence="3" id="KW-0489">Methyltransferase</keyword>
<comment type="caution">
    <text evidence="3">The sequence shown here is derived from an EMBL/GenBank/DDBJ whole genome shotgun (WGS) entry which is preliminary data.</text>
</comment>
<reference evidence="3 4" key="1">
    <citation type="submission" date="2018-06" db="EMBL/GenBank/DDBJ databases">
        <title>Comparative genomics reveals the genomic features of Rhizophagus irregularis, R. cerebriforme, R. diaphanum and Gigaspora rosea, and their symbiotic lifestyle signature.</title>
        <authorList>
            <person name="Morin E."/>
            <person name="San Clemente H."/>
            <person name="Chen E.C.H."/>
            <person name="De La Providencia I."/>
            <person name="Hainaut M."/>
            <person name="Kuo A."/>
            <person name="Kohler A."/>
            <person name="Murat C."/>
            <person name="Tang N."/>
            <person name="Roy S."/>
            <person name="Loubradou J."/>
            <person name="Henrissat B."/>
            <person name="Grigoriev I.V."/>
            <person name="Corradi N."/>
            <person name="Roux C."/>
            <person name="Martin F.M."/>
        </authorList>
    </citation>
    <scope>NUCLEOTIDE SEQUENCE [LARGE SCALE GENOMIC DNA]</scope>
    <source>
        <strain evidence="3 4">DAOM 227022</strain>
    </source>
</reference>
<gene>
    <name evidence="3" type="ORF">C1645_874665</name>
</gene>
<evidence type="ECO:0000313" key="3">
    <source>
        <dbReference type="EMBL" id="RIA92643.1"/>
    </source>
</evidence>
<accession>A0A397T3A5</accession>
<dbReference type="SUPFAM" id="SSF53335">
    <property type="entry name" value="S-adenosyl-L-methionine-dependent methyltransferases"/>
    <property type="match status" value="1"/>
</dbReference>
<keyword evidence="4" id="KW-1185">Reference proteome</keyword>
<evidence type="ECO:0000313" key="4">
    <source>
        <dbReference type="Proteomes" id="UP000265703"/>
    </source>
</evidence>
<dbReference type="PANTHER" id="PTHR43591">
    <property type="entry name" value="METHYLTRANSFERASE"/>
    <property type="match status" value="1"/>
</dbReference>
<evidence type="ECO:0000256" key="1">
    <source>
        <dbReference type="SAM" id="MobiDB-lite"/>
    </source>
</evidence>
<evidence type="ECO:0000259" key="2">
    <source>
        <dbReference type="Pfam" id="PF13649"/>
    </source>
</evidence>
<feature type="region of interest" description="Disordered" evidence="1">
    <location>
        <begin position="283"/>
        <end position="309"/>
    </location>
</feature>
<name>A0A397T3A5_9GLOM</name>
<dbReference type="STRING" id="658196.A0A397T3A5"/>
<feature type="domain" description="Methyltransferase" evidence="2">
    <location>
        <begin position="60"/>
        <end position="150"/>
    </location>
</feature>
<dbReference type="Gene3D" id="3.40.50.150">
    <property type="entry name" value="Vaccinia Virus protein VP39"/>
    <property type="match status" value="1"/>
</dbReference>
<proteinExistence type="predicted"/>
<keyword evidence="3" id="KW-0808">Transferase</keyword>
<dbReference type="EMBL" id="QKYT01000122">
    <property type="protein sequence ID" value="RIA92643.1"/>
    <property type="molecule type" value="Genomic_DNA"/>
</dbReference>
<dbReference type="GO" id="GO:0032259">
    <property type="term" value="P:methylation"/>
    <property type="evidence" value="ECO:0007669"/>
    <property type="project" value="UniProtKB-KW"/>
</dbReference>
<dbReference type="InterPro" id="IPR029063">
    <property type="entry name" value="SAM-dependent_MTases_sf"/>
</dbReference>
<dbReference type="InterPro" id="IPR041698">
    <property type="entry name" value="Methyltransf_25"/>
</dbReference>
<dbReference type="AlphaFoldDB" id="A0A397T3A5"/>
<dbReference type="GO" id="GO:0008168">
    <property type="term" value="F:methyltransferase activity"/>
    <property type="evidence" value="ECO:0007669"/>
    <property type="project" value="UniProtKB-KW"/>
</dbReference>
<protein>
    <submittedName>
        <fullName evidence="3">S-adenosyl-L-methionine-dependent methyltransferase</fullName>
    </submittedName>
</protein>